<proteinExistence type="predicted"/>
<dbReference type="OrthoDB" id="2277387at2759"/>
<feature type="compositionally biased region" description="Low complexity" evidence="1">
    <location>
        <begin position="74"/>
        <end position="88"/>
    </location>
</feature>
<organism evidence="2 3">
    <name type="scientific">Choanephora cucurbitarum</name>
    <dbReference type="NCBI Taxonomy" id="101091"/>
    <lineage>
        <taxon>Eukaryota</taxon>
        <taxon>Fungi</taxon>
        <taxon>Fungi incertae sedis</taxon>
        <taxon>Mucoromycota</taxon>
        <taxon>Mucoromycotina</taxon>
        <taxon>Mucoromycetes</taxon>
        <taxon>Mucorales</taxon>
        <taxon>Mucorineae</taxon>
        <taxon>Choanephoraceae</taxon>
        <taxon>Choanephoroideae</taxon>
        <taxon>Choanephora</taxon>
    </lineage>
</organism>
<evidence type="ECO:0000256" key="1">
    <source>
        <dbReference type="SAM" id="MobiDB-lite"/>
    </source>
</evidence>
<evidence type="ECO:0000313" key="2">
    <source>
        <dbReference type="EMBL" id="OBZ85654.1"/>
    </source>
</evidence>
<accession>A0A1C7NE63</accession>
<dbReference type="AlphaFoldDB" id="A0A1C7NE63"/>
<dbReference type="STRING" id="101091.A0A1C7NE63"/>
<dbReference type="InParanoid" id="A0A1C7NE63"/>
<name>A0A1C7NE63_9FUNG</name>
<gene>
    <name evidence="2" type="ORF">A0J61_06292</name>
</gene>
<protein>
    <submittedName>
        <fullName evidence="2">Uncharacterized protein</fullName>
    </submittedName>
</protein>
<feature type="region of interest" description="Disordered" evidence="1">
    <location>
        <begin position="47"/>
        <end position="105"/>
    </location>
</feature>
<dbReference type="Proteomes" id="UP000093000">
    <property type="component" value="Unassembled WGS sequence"/>
</dbReference>
<dbReference type="EMBL" id="LUGH01000373">
    <property type="protein sequence ID" value="OBZ85654.1"/>
    <property type="molecule type" value="Genomic_DNA"/>
</dbReference>
<evidence type="ECO:0000313" key="3">
    <source>
        <dbReference type="Proteomes" id="UP000093000"/>
    </source>
</evidence>
<comment type="caution">
    <text evidence="2">The sequence shown here is derived from an EMBL/GenBank/DDBJ whole genome shotgun (WGS) entry which is preliminary data.</text>
</comment>
<reference evidence="2 3" key="1">
    <citation type="submission" date="2016-03" db="EMBL/GenBank/DDBJ databases">
        <title>Choanephora cucurbitarum.</title>
        <authorList>
            <person name="Min B."/>
            <person name="Park H."/>
            <person name="Park J.-H."/>
            <person name="Shin H.-D."/>
            <person name="Choi I.-G."/>
        </authorList>
    </citation>
    <scope>NUCLEOTIDE SEQUENCE [LARGE SCALE GENOMIC DNA]</scope>
    <source>
        <strain evidence="2 3">KUS-F28377</strain>
    </source>
</reference>
<sequence>MVVQETGQLRGRLTTIANYQKLHQGSVNDVAERMREYTHMLEQARGTIQSLQEPVHRTRLSPTQPSSLEEDNMSTSDTVASSVTSYSTTDDDEEEEPIKPLTLSSSPSTIPINNVELYRHRIIRKRASNPEVSVLSPLSSSLPSVLSDKKDTWPPQKGLRILLGDSHGF</sequence>
<keyword evidence="3" id="KW-1185">Reference proteome</keyword>